<proteinExistence type="predicted"/>
<sequence length="109" mass="11067">MAEAPGSSTPAGAILQRPPSDILSVLHPAKVAPMLSHSGVQDGLIMDLGGRPAGLVSGVTRWPAREGSTHTSRMSVPADDGKEKAGGRKNPAEAASGADECRYVIALPG</sequence>
<reference evidence="2 3" key="1">
    <citation type="submission" date="2021-07" db="EMBL/GenBank/DDBJ databases">
        <title>Genome data of Colletotrichum spaethianum.</title>
        <authorList>
            <person name="Utami Y.D."/>
            <person name="Hiruma K."/>
        </authorList>
    </citation>
    <scope>NUCLEOTIDE SEQUENCE [LARGE SCALE GENOMIC DNA]</scope>
    <source>
        <strain evidence="2 3">MAFF 242679</strain>
    </source>
</reference>
<accession>A0AA37GHG1</accession>
<evidence type="ECO:0000313" key="2">
    <source>
        <dbReference type="EMBL" id="GJC80451.1"/>
    </source>
</evidence>
<evidence type="ECO:0000256" key="1">
    <source>
        <dbReference type="SAM" id="MobiDB-lite"/>
    </source>
</evidence>
<gene>
    <name evidence="2" type="ORF">ColLi_03289</name>
</gene>
<dbReference type="EMBL" id="BPPX01000005">
    <property type="protein sequence ID" value="GJC80451.1"/>
    <property type="molecule type" value="Genomic_DNA"/>
</dbReference>
<organism evidence="2 3">
    <name type="scientific">Colletotrichum liriopes</name>
    <dbReference type="NCBI Taxonomy" id="708192"/>
    <lineage>
        <taxon>Eukaryota</taxon>
        <taxon>Fungi</taxon>
        <taxon>Dikarya</taxon>
        <taxon>Ascomycota</taxon>
        <taxon>Pezizomycotina</taxon>
        <taxon>Sordariomycetes</taxon>
        <taxon>Hypocreomycetidae</taxon>
        <taxon>Glomerellales</taxon>
        <taxon>Glomerellaceae</taxon>
        <taxon>Colletotrichum</taxon>
        <taxon>Colletotrichum spaethianum species complex</taxon>
    </lineage>
</organism>
<dbReference type="AlphaFoldDB" id="A0AA37GHG1"/>
<keyword evidence="3" id="KW-1185">Reference proteome</keyword>
<dbReference type="Proteomes" id="UP001055172">
    <property type="component" value="Unassembled WGS sequence"/>
</dbReference>
<evidence type="ECO:0000313" key="3">
    <source>
        <dbReference type="Proteomes" id="UP001055172"/>
    </source>
</evidence>
<feature type="region of interest" description="Disordered" evidence="1">
    <location>
        <begin position="62"/>
        <end position="98"/>
    </location>
</feature>
<comment type="caution">
    <text evidence="2">The sequence shown here is derived from an EMBL/GenBank/DDBJ whole genome shotgun (WGS) entry which is preliminary data.</text>
</comment>
<protein>
    <submittedName>
        <fullName evidence="2">Uncharacterized protein</fullName>
    </submittedName>
</protein>
<name>A0AA37GHG1_9PEZI</name>